<dbReference type="EMBL" id="CP163431">
    <property type="protein sequence ID" value="XDP99237.1"/>
    <property type="molecule type" value="Genomic_DNA"/>
</dbReference>
<dbReference type="SUPFAM" id="SSF54211">
    <property type="entry name" value="Ribosomal protein S5 domain 2-like"/>
    <property type="match status" value="1"/>
</dbReference>
<gene>
    <name evidence="2" type="ORF">AB5J58_03140</name>
</gene>
<dbReference type="GO" id="GO:0004176">
    <property type="term" value="F:ATP-dependent peptidase activity"/>
    <property type="evidence" value="ECO:0007669"/>
    <property type="project" value="InterPro"/>
</dbReference>
<dbReference type="EC" id="3.4.21.-" evidence="2"/>
<feature type="domain" description="Lon proteolytic" evidence="1">
    <location>
        <begin position="154"/>
        <end position="237"/>
    </location>
</feature>
<organism evidence="2">
    <name type="scientific">Streptomyces sp. R08</name>
    <dbReference type="NCBI Taxonomy" id="3238624"/>
    <lineage>
        <taxon>Bacteria</taxon>
        <taxon>Bacillati</taxon>
        <taxon>Actinomycetota</taxon>
        <taxon>Actinomycetes</taxon>
        <taxon>Kitasatosporales</taxon>
        <taxon>Streptomycetaceae</taxon>
        <taxon>Streptomyces</taxon>
    </lineage>
</organism>
<protein>
    <submittedName>
        <fullName evidence="2">S16 family serine protease</fullName>
        <ecNumber evidence="2">3.4.21.-</ecNumber>
    </submittedName>
</protein>
<dbReference type="GO" id="GO:0006508">
    <property type="term" value="P:proteolysis"/>
    <property type="evidence" value="ECO:0007669"/>
    <property type="project" value="UniProtKB-KW"/>
</dbReference>
<keyword evidence="2" id="KW-0645">Protease</keyword>
<dbReference type="InterPro" id="IPR008269">
    <property type="entry name" value="Lon_proteolytic"/>
</dbReference>
<evidence type="ECO:0000259" key="1">
    <source>
        <dbReference type="Pfam" id="PF05362"/>
    </source>
</evidence>
<dbReference type="Pfam" id="PF05362">
    <property type="entry name" value="Lon_C"/>
    <property type="match status" value="1"/>
</dbReference>
<dbReference type="AlphaFoldDB" id="A0AB39M2T2"/>
<dbReference type="GO" id="GO:0004252">
    <property type="term" value="F:serine-type endopeptidase activity"/>
    <property type="evidence" value="ECO:0007669"/>
    <property type="project" value="InterPro"/>
</dbReference>
<dbReference type="InterPro" id="IPR020568">
    <property type="entry name" value="Ribosomal_Su5_D2-typ_SF"/>
</dbReference>
<keyword evidence="2" id="KW-0378">Hydrolase</keyword>
<sequence>MLLSRLTRPQAVAVCALPVVALLATAGLAPLPFSLAQPGLTANVLGENKGTPVITVSGAPVRKTSGQLRMTTIEATGPDQHVSLSDVIDSWFRTDRAVMPRDSVYPSGNSVKEIEQHNTEQMQESQDDATTAALDYLHLSDKKVKVTLKLADVGGPSAGLLFTLGIIDKLDGNGSGGDLTGGRTIAGTGTIGTDGTVGAVGGVALKTQAARRDGATVFLVPRAECSDAKSELPKGLRLVPVTSLKGAVSALEALETGKGSVPSC</sequence>
<proteinExistence type="predicted"/>
<name>A0AB39M2T2_9ACTN</name>
<dbReference type="RefSeq" id="WP_266769165.1">
    <property type="nucleotide sequence ID" value="NZ_CP163431.1"/>
</dbReference>
<reference evidence="2" key="1">
    <citation type="submission" date="2024-07" db="EMBL/GenBank/DDBJ databases">
        <authorList>
            <person name="Yu S.T."/>
        </authorList>
    </citation>
    <scope>NUCLEOTIDE SEQUENCE</scope>
    <source>
        <strain evidence="2">R08</strain>
    </source>
</reference>
<evidence type="ECO:0000313" key="2">
    <source>
        <dbReference type="EMBL" id="XDP99237.1"/>
    </source>
</evidence>
<accession>A0AB39M2T2</accession>
<dbReference type="InterPro" id="IPR014721">
    <property type="entry name" value="Ribsml_uS5_D2-typ_fold_subgr"/>
</dbReference>
<dbReference type="Gene3D" id="3.30.230.10">
    <property type="match status" value="1"/>
</dbReference>